<proteinExistence type="predicted"/>
<gene>
    <name evidence="1" type="ORF">NMOB1V02_LOCUS7763</name>
</gene>
<dbReference type="Proteomes" id="UP000678499">
    <property type="component" value="Unassembled WGS sequence"/>
</dbReference>
<organism evidence="1">
    <name type="scientific">Notodromas monacha</name>
    <dbReference type="NCBI Taxonomy" id="399045"/>
    <lineage>
        <taxon>Eukaryota</taxon>
        <taxon>Metazoa</taxon>
        <taxon>Ecdysozoa</taxon>
        <taxon>Arthropoda</taxon>
        <taxon>Crustacea</taxon>
        <taxon>Oligostraca</taxon>
        <taxon>Ostracoda</taxon>
        <taxon>Podocopa</taxon>
        <taxon>Podocopida</taxon>
        <taxon>Cypridocopina</taxon>
        <taxon>Cypridoidea</taxon>
        <taxon>Cyprididae</taxon>
        <taxon>Notodromas</taxon>
    </lineage>
</organism>
<accession>A0A7R9BRA8</accession>
<evidence type="ECO:0000313" key="1">
    <source>
        <dbReference type="EMBL" id="CAD7280100.1"/>
    </source>
</evidence>
<keyword evidence="2" id="KW-1185">Reference proteome</keyword>
<dbReference type="EMBL" id="OA883977">
    <property type="protein sequence ID" value="CAD7280100.1"/>
    <property type="molecule type" value="Genomic_DNA"/>
</dbReference>
<reference evidence="1" key="1">
    <citation type="submission" date="2020-11" db="EMBL/GenBank/DDBJ databases">
        <authorList>
            <person name="Tran Van P."/>
        </authorList>
    </citation>
    <scope>NUCLEOTIDE SEQUENCE</scope>
</reference>
<protein>
    <submittedName>
        <fullName evidence="1">Uncharacterized protein</fullName>
    </submittedName>
</protein>
<sequence>MSFISLKVCAHQSFKHPASALLIRLQATVGELKNKLAAERSSEGEEITALKADLVKLRQSLVSLVSHSSSTSGTSSSASMSTEERNFRACCDLAWHKLRDDLRILQEKEQVIFKEFLGNPGGEQLTCWISSPIASAKKQVPTLTSGAELPLPEFQDPCAGEEGGDARISRLLSGVVDKKTRFILESLGARGEFLMDDALNQVLQESSESWADDNDSAQNNLKLSKLDSILQSLGVQDVIKLEHLLSCIEMGMGNRNWDGNLLSHAEIIQGIRRFCKTEESQQISINGRRPVLQSLLYTSRADAFMVPVVQELESHLEDASVLWNCIEEYLTKYMALLRSRSLCCKDMGTASLRNQQLLQILKIYLSSNTGLSVNRIDLGSILDSQGTRDAASLSVQAASLMDHTTKGL</sequence>
<name>A0A7R9BRA8_9CRUS</name>
<dbReference type="AlphaFoldDB" id="A0A7R9BRA8"/>
<dbReference type="EMBL" id="CAJPEX010001940">
    <property type="protein sequence ID" value="CAG0920252.1"/>
    <property type="molecule type" value="Genomic_DNA"/>
</dbReference>
<evidence type="ECO:0000313" key="2">
    <source>
        <dbReference type="Proteomes" id="UP000678499"/>
    </source>
</evidence>